<sequence length="1084" mass="122218">RKFHLKAFNDTRNDFVLKPCVLTFSVLSDHNDVHRAHTTTYGSLEPTFQTDFVLLNRFQQSLRQALHVAVYHERLEVNRRVHRLHHLFHRVRHQRTDSVSGDQSHRSWLAVAGSGHRKRLARHLLLRILIGIGFSSVEMIERRRERERATFRTNEEEKRLLSLKLTFCIPMEQSGTLVKALLKNTNNPRLAWTIFKRIFSSPSQESHGMSLSAAPTIARILVRAKMHEEIDELHSLILSSSVENAKASSFLSVVPVFAKSDHIDKAVSQFQFVRSRFPENSPGIYLYNLLLEGCIKGRRVDFVSWLYRDMVLCRIAPETYTFNLLIRALCDSSCVDAARELFDEMPEKGCKPNEFTFGILVRGYCRVGMPDKGLELLNSMGSYGVSPNKVVYNTIISSFCREGRNDDSEKLVEKMREEGLVPDIVTFNSRISALCKEGKVLDASRIFRDMELDEYLGLPRPNSITYNLMLKGFCKVGMLEEAKTLFESIRKNDGLPSLQSYNIWLQGLVRHGKFIEAETVLKQIIDNGVWPSIYSYNILMDGLCKLGMLSDAKAIFGLMKRNGVSPDAVTYGCLLHGYCSVGKVDAAKSLLQEMTRNNCLPNAYTCNILLHSLWKMGRMSEAEELLWKMNEKGYGLDTVTCNIIVDGLCGSGELDKAIEIVKGMRVHGSAALGNLGNSYVGLVDDSLIENNCLPDLITYSTLINGLCKAGRFAEAKKLFTEMVGEKLQPDSVAYNIFIHHFCKEGKISSAFRVLKDMEKKGCHKSLETYNSLILGLGIQNQIFEIHGLMDEMKEKGISPNLCTYNTAIKYLCEGGKVEDATNLLDEMMQKNVTPNVFSFTYLIGAFCKVPDFDMAQEVFETAVSICGKKEGLYSLMFNELLAAGQLLKATELLEAVLDRGFELGTFLYKGLVESLCKKDELEVASGILHKMIEKGYGFDPAALMPVIDGLGKMGNKKEANTFAEKMMEMASVGEISNKVDPNARDLHQKKLNKYGRYSWQNILHRDDGSGIALKSLIKVKKGWGQGDISSFQSPRVDYLDYWEDDAKPVDADKITCLDTHFLEERYSQGVCIEVRETDKNDISG</sequence>
<dbReference type="Pfam" id="PF13041">
    <property type="entry name" value="PPR_2"/>
    <property type="match status" value="7"/>
</dbReference>
<feature type="repeat" description="PPR" evidence="3">
    <location>
        <begin position="695"/>
        <end position="729"/>
    </location>
</feature>
<organism evidence="4 5">
    <name type="scientific">Thlaspi arvense</name>
    <name type="common">Field penny-cress</name>
    <dbReference type="NCBI Taxonomy" id="13288"/>
    <lineage>
        <taxon>Eukaryota</taxon>
        <taxon>Viridiplantae</taxon>
        <taxon>Streptophyta</taxon>
        <taxon>Embryophyta</taxon>
        <taxon>Tracheophyta</taxon>
        <taxon>Spermatophyta</taxon>
        <taxon>Magnoliopsida</taxon>
        <taxon>eudicotyledons</taxon>
        <taxon>Gunneridae</taxon>
        <taxon>Pentapetalae</taxon>
        <taxon>rosids</taxon>
        <taxon>malvids</taxon>
        <taxon>Brassicales</taxon>
        <taxon>Brassicaceae</taxon>
        <taxon>Thlaspideae</taxon>
        <taxon>Thlaspi</taxon>
    </lineage>
</organism>
<dbReference type="InterPro" id="IPR011990">
    <property type="entry name" value="TPR-like_helical_dom_sf"/>
</dbReference>
<feature type="repeat" description="PPR" evidence="3">
    <location>
        <begin position="765"/>
        <end position="799"/>
    </location>
</feature>
<dbReference type="SUPFAM" id="SSF81901">
    <property type="entry name" value="HCP-like"/>
    <property type="match status" value="1"/>
</dbReference>
<feature type="repeat" description="PPR" evidence="3">
    <location>
        <begin position="730"/>
        <end position="764"/>
    </location>
</feature>
<evidence type="ECO:0000256" key="1">
    <source>
        <dbReference type="ARBA" id="ARBA00007626"/>
    </source>
</evidence>
<feature type="repeat" description="PPR" evidence="3">
    <location>
        <begin position="318"/>
        <end position="352"/>
    </location>
</feature>
<evidence type="ECO:0000256" key="2">
    <source>
        <dbReference type="ARBA" id="ARBA00022737"/>
    </source>
</evidence>
<feature type="repeat" description="PPR" evidence="3">
    <location>
        <begin position="497"/>
        <end position="531"/>
    </location>
</feature>
<feature type="repeat" description="PPR" evidence="3">
    <location>
        <begin position="567"/>
        <end position="601"/>
    </location>
</feature>
<evidence type="ECO:0000256" key="3">
    <source>
        <dbReference type="PROSITE-ProRule" id="PRU00708"/>
    </source>
</evidence>
<evidence type="ECO:0000313" key="4">
    <source>
        <dbReference type="EMBL" id="CAH2051485.1"/>
    </source>
</evidence>
<dbReference type="Pfam" id="PF01535">
    <property type="entry name" value="PPR"/>
    <property type="match status" value="3"/>
</dbReference>
<keyword evidence="5" id="KW-1185">Reference proteome</keyword>
<proteinExistence type="inferred from homology"/>
<feature type="non-terminal residue" evidence="4">
    <location>
        <position position="1084"/>
    </location>
</feature>
<name>A0AAU9RT41_THLAR</name>
<feature type="repeat" description="PPR" evidence="3">
    <location>
        <begin position="283"/>
        <end position="317"/>
    </location>
</feature>
<dbReference type="GO" id="GO:0003729">
    <property type="term" value="F:mRNA binding"/>
    <property type="evidence" value="ECO:0007669"/>
    <property type="project" value="TreeGrafter"/>
</dbReference>
<feature type="repeat" description="PPR" evidence="3">
    <location>
        <begin position="353"/>
        <end position="387"/>
    </location>
</feature>
<evidence type="ECO:0000313" key="5">
    <source>
        <dbReference type="Proteomes" id="UP000836841"/>
    </source>
</evidence>
<dbReference type="PANTHER" id="PTHR47938:SF21">
    <property type="entry name" value="OS02G0827900 PROTEIN"/>
    <property type="match status" value="1"/>
</dbReference>
<dbReference type="InterPro" id="IPR002885">
    <property type="entry name" value="PPR_rpt"/>
</dbReference>
<evidence type="ECO:0008006" key="6">
    <source>
        <dbReference type="Google" id="ProtNLM"/>
    </source>
</evidence>
<feature type="repeat" description="PPR" evidence="3">
    <location>
        <begin position="462"/>
        <end position="496"/>
    </location>
</feature>
<feature type="repeat" description="PPR" evidence="3">
    <location>
        <begin position="532"/>
        <end position="566"/>
    </location>
</feature>
<dbReference type="AlphaFoldDB" id="A0AAU9RT41"/>
<gene>
    <name evidence="4" type="ORF">TAV2_LOCUS9543</name>
</gene>
<dbReference type="EMBL" id="OU466859">
    <property type="protein sequence ID" value="CAH2051485.1"/>
    <property type="molecule type" value="Genomic_DNA"/>
</dbReference>
<feature type="repeat" description="PPR" evidence="3">
    <location>
        <begin position="423"/>
        <end position="457"/>
    </location>
</feature>
<dbReference type="NCBIfam" id="TIGR00756">
    <property type="entry name" value="PPR"/>
    <property type="match status" value="13"/>
</dbReference>
<reference evidence="4 5" key="1">
    <citation type="submission" date="2022-03" db="EMBL/GenBank/DDBJ databases">
        <authorList>
            <person name="Nunn A."/>
            <person name="Chopra R."/>
            <person name="Nunn A."/>
            <person name="Contreras Garrido A."/>
        </authorList>
    </citation>
    <scope>NUCLEOTIDE SEQUENCE [LARGE SCALE GENOMIC DNA]</scope>
</reference>
<keyword evidence="2" id="KW-0677">Repeat</keyword>
<comment type="similarity">
    <text evidence="1">Belongs to the PPR family. P subfamily.</text>
</comment>
<protein>
    <recommendedName>
        <fullName evidence="6">Pentatricopeptide repeat-containing protein</fullName>
    </recommendedName>
</protein>
<dbReference type="PROSITE" id="PS51375">
    <property type="entry name" value="PPR"/>
    <property type="match status" value="15"/>
</dbReference>
<dbReference type="Gene3D" id="1.25.40.10">
    <property type="entry name" value="Tetratricopeptide repeat domain"/>
    <property type="match status" value="8"/>
</dbReference>
<feature type="repeat" description="PPR" evidence="3">
    <location>
        <begin position="800"/>
        <end position="834"/>
    </location>
</feature>
<feature type="repeat" description="PPR" evidence="3">
    <location>
        <begin position="602"/>
        <end position="636"/>
    </location>
</feature>
<feature type="repeat" description="PPR" evidence="3">
    <location>
        <begin position="637"/>
        <end position="671"/>
    </location>
</feature>
<accession>A0AAU9RT41</accession>
<dbReference type="Proteomes" id="UP000836841">
    <property type="component" value="Chromosome 3"/>
</dbReference>
<dbReference type="PANTHER" id="PTHR47938">
    <property type="entry name" value="RESPIRATORY COMPLEX I CHAPERONE (CIA84), PUTATIVE (AFU_ORTHOLOGUE AFUA_2G06020)-RELATED"/>
    <property type="match status" value="1"/>
</dbReference>
<feature type="repeat" description="PPR" evidence="3">
    <location>
        <begin position="388"/>
        <end position="422"/>
    </location>
</feature>